<sequence length="252" mass="28247">MRNKSWEKPSGWDFLLAAGIILALWQFLTLFFPPLVLPSIKSVVIKLKEILTTPVFYKMIGLTVERMAIGLTSGVLVGLFLGILMGGVGRFRRLLMPMISIMQTVPPVSWVVLALVWFGFNGRPVMFIIVVSTVPVIAISVCEGFKHIDSRLLQMARLYHFSRSKTMRHVIFPSIAPFFQSAFRIALGSGWKIAVMGEVLTTSDGIGGMIKQARLNIEPESIIAWSAIIVGLFYLSDLLIDFCFRERRKTHA</sequence>
<dbReference type="GO" id="GO:0005886">
    <property type="term" value="C:plasma membrane"/>
    <property type="evidence" value="ECO:0007669"/>
    <property type="project" value="UniProtKB-SubCell"/>
</dbReference>
<protein>
    <submittedName>
        <fullName evidence="9">ABC transporter permease</fullName>
    </submittedName>
</protein>
<feature type="transmembrane region" description="Helical" evidence="7">
    <location>
        <begin position="100"/>
        <end position="120"/>
    </location>
</feature>
<dbReference type="Proteomes" id="UP000284277">
    <property type="component" value="Unassembled WGS sequence"/>
</dbReference>
<keyword evidence="2 7" id="KW-0813">Transport</keyword>
<dbReference type="PANTHER" id="PTHR30151:SF0">
    <property type="entry name" value="ABC TRANSPORTER PERMEASE PROTEIN MJ0413-RELATED"/>
    <property type="match status" value="1"/>
</dbReference>
<evidence type="ECO:0000256" key="6">
    <source>
        <dbReference type="ARBA" id="ARBA00023136"/>
    </source>
</evidence>
<evidence type="ECO:0000256" key="7">
    <source>
        <dbReference type="RuleBase" id="RU363032"/>
    </source>
</evidence>
<dbReference type="PROSITE" id="PS50928">
    <property type="entry name" value="ABC_TM1"/>
    <property type="match status" value="1"/>
</dbReference>
<evidence type="ECO:0000256" key="4">
    <source>
        <dbReference type="ARBA" id="ARBA00022692"/>
    </source>
</evidence>
<proteinExistence type="inferred from homology"/>
<keyword evidence="5 7" id="KW-1133">Transmembrane helix</keyword>
<dbReference type="AlphaFoldDB" id="A0A419T8M8"/>
<evidence type="ECO:0000256" key="5">
    <source>
        <dbReference type="ARBA" id="ARBA00022989"/>
    </source>
</evidence>
<name>A0A419T8M8_9FIRM</name>
<evidence type="ECO:0000313" key="9">
    <source>
        <dbReference type="EMBL" id="RKD33716.1"/>
    </source>
</evidence>
<organism evidence="9 10">
    <name type="scientific">Lacrimispora algidixylanolytica</name>
    <dbReference type="NCBI Taxonomy" id="94868"/>
    <lineage>
        <taxon>Bacteria</taxon>
        <taxon>Bacillati</taxon>
        <taxon>Bacillota</taxon>
        <taxon>Clostridia</taxon>
        <taxon>Lachnospirales</taxon>
        <taxon>Lachnospiraceae</taxon>
        <taxon>Lacrimispora</taxon>
    </lineage>
</organism>
<dbReference type="GO" id="GO:0055085">
    <property type="term" value="P:transmembrane transport"/>
    <property type="evidence" value="ECO:0007669"/>
    <property type="project" value="InterPro"/>
</dbReference>
<evidence type="ECO:0000259" key="8">
    <source>
        <dbReference type="PROSITE" id="PS50928"/>
    </source>
</evidence>
<dbReference type="SUPFAM" id="SSF161098">
    <property type="entry name" value="MetI-like"/>
    <property type="match status" value="1"/>
</dbReference>
<dbReference type="EMBL" id="MCIA01000006">
    <property type="protein sequence ID" value="RKD33716.1"/>
    <property type="molecule type" value="Genomic_DNA"/>
</dbReference>
<feature type="transmembrane region" description="Helical" evidence="7">
    <location>
        <begin position="12"/>
        <end position="32"/>
    </location>
</feature>
<comment type="subcellular location">
    <subcellularLocation>
        <location evidence="1 7">Cell membrane</location>
        <topology evidence="1 7">Multi-pass membrane protein</topology>
    </subcellularLocation>
</comment>
<dbReference type="OrthoDB" id="9804353at2"/>
<dbReference type="InterPro" id="IPR000515">
    <property type="entry name" value="MetI-like"/>
</dbReference>
<dbReference type="PANTHER" id="PTHR30151">
    <property type="entry name" value="ALKANE SULFONATE ABC TRANSPORTER-RELATED, MEMBRANE SUBUNIT"/>
    <property type="match status" value="1"/>
</dbReference>
<dbReference type="Pfam" id="PF00528">
    <property type="entry name" value="BPD_transp_1"/>
    <property type="match status" value="1"/>
</dbReference>
<feature type="transmembrane region" description="Helical" evidence="7">
    <location>
        <begin position="126"/>
        <end position="145"/>
    </location>
</feature>
<feature type="transmembrane region" description="Helical" evidence="7">
    <location>
        <begin position="67"/>
        <end position="88"/>
    </location>
</feature>
<reference evidence="9 10" key="1">
    <citation type="submission" date="2016-08" db="EMBL/GenBank/DDBJ databases">
        <title>A new outlook on sporulation: Clostridium algidixylanolyticum.</title>
        <authorList>
            <person name="Poppleton D.I."/>
            <person name="Gribaldo S."/>
        </authorList>
    </citation>
    <scope>NUCLEOTIDE SEQUENCE [LARGE SCALE GENOMIC DNA]</scope>
    <source>
        <strain evidence="9 10">SPL73</strain>
    </source>
</reference>
<dbReference type="CDD" id="cd06261">
    <property type="entry name" value="TM_PBP2"/>
    <property type="match status" value="1"/>
</dbReference>
<evidence type="ECO:0000256" key="3">
    <source>
        <dbReference type="ARBA" id="ARBA00022475"/>
    </source>
</evidence>
<dbReference type="InterPro" id="IPR035906">
    <property type="entry name" value="MetI-like_sf"/>
</dbReference>
<evidence type="ECO:0000313" key="10">
    <source>
        <dbReference type="Proteomes" id="UP000284277"/>
    </source>
</evidence>
<keyword evidence="4 7" id="KW-0812">Transmembrane</keyword>
<evidence type="ECO:0000256" key="1">
    <source>
        <dbReference type="ARBA" id="ARBA00004651"/>
    </source>
</evidence>
<keyword evidence="3" id="KW-1003">Cell membrane</keyword>
<comment type="caution">
    <text evidence="9">The sequence shown here is derived from an EMBL/GenBank/DDBJ whole genome shotgun (WGS) entry which is preliminary data.</text>
</comment>
<feature type="domain" description="ABC transmembrane type-1" evidence="8">
    <location>
        <begin position="60"/>
        <end position="240"/>
    </location>
</feature>
<evidence type="ECO:0000256" key="2">
    <source>
        <dbReference type="ARBA" id="ARBA00022448"/>
    </source>
</evidence>
<feature type="transmembrane region" description="Helical" evidence="7">
    <location>
        <begin position="222"/>
        <end position="244"/>
    </location>
</feature>
<comment type="similarity">
    <text evidence="7">Belongs to the binding-protein-dependent transport system permease family.</text>
</comment>
<dbReference type="Gene3D" id="1.10.3720.10">
    <property type="entry name" value="MetI-like"/>
    <property type="match status" value="1"/>
</dbReference>
<gene>
    <name evidence="9" type="ORF">BET01_13630</name>
</gene>
<accession>A0A419T8M8</accession>
<keyword evidence="10" id="KW-1185">Reference proteome</keyword>
<keyword evidence="6 7" id="KW-0472">Membrane</keyword>